<dbReference type="Gene3D" id="2.30.30.190">
    <property type="entry name" value="CAP Gly-rich-like domain"/>
    <property type="match status" value="1"/>
</dbReference>
<dbReference type="InterPro" id="IPR036859">
    <property type="entry name" value="CAP-Gly_dom_sf"/>
</dbReference>
<dbReference type="Pfam" id="PF01302">
    <property type="entry name" value="CAP_GLY"/>
    <property type="match status" value="1"/>
</dbReference>
<accession>A0A7M7MC64</accession>
<dbReference type="RefSeq" id="XP_022665507.1">
    <property type="nucleotide sequence ID" value="XM_022809772.1"/>
</dbReference>
<evidence type="ECO:0000313" key="3">
    <source>
        <dbReference type="EnsemblMetazoa" id="XP_022665507"/>
    </source>
</evidence>
<dbReference type="PANTHER" id="PTHR18916:SF93">
    <property type="entry name" value="RESTIN HOMOLOG"/>
    <property type="match status" value="1"/>
</dbReference>
<dbReference type="InterPro" id="IPR000938">
    <property type="entry name" value="CAP-Gly_domain"/>
</dbReference>
<dbReference type="SMART" id="SM01052">
    <property type="entry name" value="CAP_GLY"/>
    <property type="match status" value="1"/>
</dbReference>
<dbReference type="OrthoDB" id="5295208at2759"/>
<feature type="region of interest" description="Disordered" evidence="1">
    <location>
        <begin position="1"/>
        <end position="56"/>
    </location>
</feature>
<feature type="compositionally biased region" description="Polar residues" evidence="1">
    <location>
        <begin position="247"/>
        <end position="275"/>
    </location>
</feature>
<dbReference type="AlphaFoldDB" id="A0A7M7MC64"/>
<feature type="compositionally biased region" description="Basic and acidic residues" evidence="1">
    <location>
        <begin position="33"/>
        <end position="49"/>
    </location>
</feature>
<dbReference type="Proteomes" id="UP000594260">
    <property type="component" value="Unplaced"/>
</dbReference>
<feature type="domain" description="CAP-Gly" evidence="2">
    <location>
        <begin position="83"/>
        <end position="125"/>
    </location>
</feature>
<keyword evidence="4" id="KW-1185">Reference proteome</keyword>
<organism evidence="3 4">
    <name type="scientific">Varroa destructor</name>
    <name type="common">Honeybee mite</name>
    <dbReference type="NCBI Taxonomy" id="109461"/>
    <lineage>
        <taxon>Eukaryota</taxon>
        <taxon>Metazoa</taxon>
        <taxon>Ecdysozoa</taxon>
        <taxon>Arthropoda</taxon>
        <taxon>Chelicerata</taxon>
        <taxon>Arachnida</taxon>
        <taxon>Acari</taxon>
        <taxon>Parasitiformes</taxon>
        <taxon>Mesostigmata</taxon>
        <taxon>Gamasina</taxon>
        <taxon>Dermanyssoidea</taxon>
        <taxon>Varroidae</taxon>
        <taxon>Varroa</taxon>
    </lineage>
</organism>
<dbReference type="GeneID" id="111252245"/>
<evidence type="ECO:0000256" key="1">
    <source>
        <dbReference type="SAM" id="MobiDB-lite"/>
    </source>
</evidence>
<reference evidence="3" key="1">
    <citation type="submission" date="2021-01" db="UniProtKB">
        <authorList>
            <consortium name="EnsemblMetazoa"/>
        </authorList>
    </citation>
    <scope>IDENTIFICATION</scope>
</reference>
<dbReference type="PROSITE" id="PS50245">
    <property type="entry name" value="CAP_GLY_2"/>
    <property type="match status" value="1"/>
</dbReference>
<sequence>MPERASRTMLLRQGPVRPSKVLLESGSLAGEEDGTKNGEVSEKGKKGLSERSPTFVRRPRSDLAPGVRVVVKGAKMGTIRYVGEIRFAIGIWCGVELDEPVGRHNGEKYGVRYFYCRNNHGIYVPAYKVFPLGRLIEEVSPCSMSLDEPWSLDTDCTSLVSRKSGSFEEFLQETRLSESDIWRMLANQQQQLTPENYNPDSSFAGMALNKIPLRGAAGVNPRSKIGSPPSSRVPETLLNNSRLHQITSTRSSNLQNPSKSNSTILSAGQVSTSRTRGVERKVLGPSNPSLDAKKVVIAMDHAKKSEKPVTKLQQPRNKPMASRASLLRESFTRIKESLPKRQLALWTRRQGTNTDRGLHRASYKHTTSFVFFLQ</sequence>
<protein>
    <recommendedName>
        <fullName evidence="2">CAP-Gly domain-containing protein</fullName>
    </recommendedName>
</protein>
<dbReference type="KEGG" id="vde:111252245"/>
<evidence type="ECO:0000259" key="2">
    <source>
        <dbReference type="PROSITE" id="PS50245"/>
    </source>
</evidence>
<dbReference type="EnsemblMetazoa" id="XM_022809772">
    <property type="protein sequence ID" value="XP_022665507"/>
    <property type="gene ID" value="LOC111252245"/>
</dbReference>
<name>A0A7M7MC64_VARDE</name>
<proteinExistence type="predicted"/>
<feature type="region of interest" description="Disordered" evidence="1">
    <location>
        <begin position="303"/>
        <end position="323"/>
    </location>
</feature>
<dbReference type="PANTHER" id="PTHR18916">
    <property type="entry name" value="DYNACTIN 1-RELATED MICROTUBULE-BINDING"/>
    <property type="match status" value="1"/>
</dbReference>
<dbReference type="SUPFAM" id="SSF74924">
    <property type="entry name" value="Cap-Gly domain"/>
    <property type="match status" value="1"/>
</dbReference>
<evidence type="ECO:0000313" key="4">
    <source>
        <dbReference type="Proteomes" id="UP000594260"/>
    </source>
</evidence>
<feature type="region of interest" description="Disordered" evidence="1">
    <location>
        <begin position="247"/>
        <end position="287"/>
    </location>
</feature>
<dbReference type="InParanoid" id="A0A7M7MC64"/>